<evidence type="ECO:0000256" key="1">
    <source>
        <dbReference type="ARBA" id="ARBA00022514"/>
    </source>
</evidence>
<organism evidence="3 4">
    <name type="scientific">Poecilia reticulata</name>
    <name type="common">Guppy</name>
    <name type="synonym">Acanthophacelus reticulatus</name>
    <dbReference type="NCBI Taxonomy" id="8081"/>
    <lineage>
        <taxon>Eukaryota</taxon>
        <taxon>Metazoa</taxon>
        <taxon>Chordata</taxon>
        <taxon>Craniata</taxon>
        <taxon>Vertebrata</taxon>
        <taxon>Euteleostomi</taxon>
        <taxon>Actinopterygii</taxon>
        <taxon>Neopterygii</taxon>
        <taxon>Teleostei</taxon>
        <taxon>Neoteleostei</taxon>
        <taxon>Acanthomorphata</taxon>
        <taxon>Ovalentaria</taxon>
        <taxon>Atherinomorphae</taxon>
        <taxon>Cyprinodontiformes</taxon>
        <taxon>Poeciliidae</taxon>
        <taxon>Poeciliinae</taxon>
        <taxon>Poecilia</taxon>
    </lineage>
</organism>
<dbReference type="GO" id="GO:0006955">
    <property type="term" value="P:immune response"/>
    <property type="evidence" value="ECO:0007669"/>
    <property type="project" value="InterPro"/>
</dbReference>
<dbReference type="Gene3D" id="2.40.50.40">
    <property type="match status" value="1"/>
</dbReference>
<dbReference type="OMA" id="MNQKWAI"/>
<dbReference type="SUPFAM" id="SSF54117">
    <property type="entry name" value="Interleukin 8-like chemokines"/>
    <property type="match status" value="1"/>
</dbReference>
<dbReference type="InterPro" id="IPR036048">
    <property type="entry name" value="Interleukin_8-like_sf"/>
</dbReference>
<evidence type="ECO:0000259" key="2">
    <source>
        <dbReference type="Pfam" id="PF00048"/>
    </source>
</evidence>
<dbReference type="Ensembl" id="ENSPRET00000004094.1">
    <property type="protein sequence ID" value="ENSPREP00000004036.1"/>
    <property type="gene ID" value="ENSPREG00000002874.1"/>
</dbReference>
<dbReference type="AlphaFoldDB" id="A0A3P9N366"/>
<dbReference type="GO" id="GO:0008009">
    <property type="term" value="F:chemokine activity"/>
    <property type="evidence" value="ECO:0007669"/>
    <property type="project" value="InterPro"/>
</dbReference>
<dbReference type="Bgee" id="ENSPREG00000002874">
    <property type="expression patterns" value="Expressed in caudal fin and 1 other cell type or tissue"/>
</dbReference>
<dbReference type="GeneTree" id="ENSGT01150000287191"/>
<dbReference type="Pfam" id="PF00048">
    <property type="entry name" value="IL8"/>
    <property type="match status" value="1"/>
</dbReference>
<reference evidence="4" key="1">
    <citation type="submission" date="2013-11" db="EMBL/GenBank/DDBJ databases">
        <title>The genomic landscape of the Guanapo guppy.</title>
        <authorList>
            <person name="Kuenstner A."/>
            <person name="Dreyer C."/>
        </authorList>
    </citation>
    <scope>NUCLEOTIDE SEQUENCE</scope>
    <source>
        <strain evidence="4">Guanapo</strain>
    </source>
</reference>
<dbReference type="InterPro" id="IPR001811">
    <property type="entry name" value="Chemokine_IL8-like_dom"/>
</dbReference>
<protein>
    <recommendedName>
        <fullName evidence="2">Chemokine interleukin-8-like domain-containing protein</fullName>
    </recommendedName>
</protein>
<keyword evidence="4" id="KW-1185">Reference proteome</keyword>
<dbReference type="GO" id="GO:0005615">
    <property type="term" value="C:extracellular space"/>
    <property type="evidence" value="ECO:0007669"/>
    <property type="project" value="UniProtKB-KW"/>
</dbReference>
<name>A0A3P9N366_POERE</name>
<evidence type="ECO:0000313" key="4">
    <source>
        <dbReference type="Proteomes" id="UP000242638"/>
    </source>
</evidence>
<dbReference type="Proteomes" id="UP000242638">
    <property type="component" value="Unassembled WGS sequence"/>
</dbReference>
<keyword evidence="1" id="KW-0202">Cytokine</keyword>
<reference evidence="3" key="2">
    <citation type="submission" date="2025-08" db="UniProtKB">
        <authorList>
            <consortium name="Ensembl"/>
        </authorList>
    </citation>
    <scope>IDENTIFICATION</scope>
    <source>
        <strain evidence="3">Guanapo</strain>
    </source>
</reference>
<reference evidence="3" key="3">
    <citation type="submission" date="2025-09" db="UniProtKB">
        <authorList>
            <consortium name="Ensembl"/>
        </authorList>
    </citation>
    <scope>IDENTIFICATION</scope>
    <source>
        <strain evidence="3">Guanapo</strain>
    </source>
</reference>
<feature type="domain" description="Chemokine interleukin-8-like" evidence="2">
    <location>
        <begin position="28"/>
        <end position="77"/>
    </location>
</feature>
<accession>A0A3P9N366</accession>
<sequence length="98" mass="11074">GRLSYYILFLYFLHTRDPQGPNALKPGKCCFNFFTGRIPVGEIRSIAKTHESCTKRGFVINTPRGDYCVNMNQKWAIKAFLNTPKEVAAFTSLPVKTA</sequence>
<evidence type="ECO:0000313" key="3">
    <source>
        <dbReference type="Ensembl" id="ENSPREP00000004036.1"/>
    </source>
</evidence>
<proteinExistence type="predicted"/>